<dbReference type="CDD" id="cd00564">
    <property type="entry name" value="TMP_TenI"/>
    <property type="match status" value="1"/>
</dbReference>
<reference evidence="4 5" key="1">
    <citation type="submission" date="2016-07" db="EMBL/GenBank/DDBJ databases">
        <authorList>
            <person name="Townsley L."/>
            <person name="Shank E.A."/>
        </authorList>
    </citation>
    <scope>NUCLEOTIDE SEQUENCE [LARGE SCALE GENOMIC DNA]</scope>
    <source>
        <strain evidence="4 5">CH01</strain>
    </source>
</reference>
<accession>A0ABX2ZW32</accession>
<name>A0ABX2ZW32_9BACI</name>
<dbReference type="InterPro" id="IPR036206">
    <property type="entry name" value="ThiamineP_synth_sf"/>
</dbReference>
<dbReference type="Pfam" id="PF02581">
    <property type="entry name" value="TMP-TENI"/>
    <property type="match status" value="1"/>
</dbReference>
<dbReference type="PANTHER" id="PTHR20857:SF22">
    <property type="entry name" value="THIAZOLE TAUTOMERASE"/>
    <property type="match status" value="1"/>
</dbReference>
<keyword evidence="5" id="KW-1185">Reference proteome</keyword>
<dbReference type="Proteomes" id="UP000094580">
    <property type="component" value="Unassembled WGS sequence"/>
</dbReference>
<dbReference type="Gene3D" id="3.20.20.70">
    <property type="entry name" value="Aldolase class I"/>
    <property type="match status" value="1"/>
</dbReference>
<protein>
    <submittedName>
        <fullName evidence="4">Thiamine phosphate synthase</fullName>
    </submittedName>
</protein>
<evidence type="ECO:0000256" key="1">
    <source>
        <dbReference type="ARBA" id="ARBA00004948"/>
    </source>
</evidence>
<evidence type="ECO:0000313" key="5">
    <source>
        <dbReference type="Proteomes" id="UP000094580"/>
    </source>
</evidence>
<organism evidence="4 5">
    <name type="scientific">Gottfriedia luciferensis</name>
    <dbReference type="NCBI Taxonomy" id="178774"/>
    <lineage>
        <taxon>Bacteria</taxon>
        <taxon>Bacillati</taxon>
        <taxon>Bacillota</taxon>
        <taxon>Bacilli</taxon>
        <taxon>Bacillales</taxon>
        <taxon>Bacillaceae</taxon>
        <taxon>Gottfriedia</taxon>
    </lineage>
</organism>
<comment type="pathway">
    <text evidence="1">Cofactor biosynthesis; thiamine diphosphate biosynthesis.</text>
</comment>
<feature type="domain" description="Thiamine phosphate synthase/TenI" evidence="3">
    <location>
        <begin position="4"/>
        <end position="179"/>
    </location>
</feature>
<evidence type="ECO:0000313" key="4">
    <source>
        <dbReference type="EMBL" id="ODG92604.1"/>
    </source>
</evidence>
<proteinExistence type="predicted"/>
<gene>
    <name evidence="4" type="ORF">BED47_19385</name>
</gene>
<dbReference type="InterPro" id="IPR013785">
    <property type="entry name" value="Aldolase_TIM"/>
</dbReference>
<dbReference type="EMBL" id="MDKC01000007">
    <property type="protein sequence ID" value="ODG92604.1"/>
    <property type="molecule type" value="Genomic_DNA"/>
</dbReference>
<dbReference type="PANTHER" id="PTHR20857">
    <property type="entry name" value="THIAMINE-PHOSPHATE PYROPHOSPHORYLASE"/>
    <property type="match status" value="1"/>
</dbReference>
<keyword evidence="2" id="KW-0784">Thiamine biosynthesis</keyword>
<dbReference type="SUPFAM" id="SSF51391">
    <property type="entry name" value="Thiamin phosphate synthase"/>
    <property type="match status" value="1"/>
</dbReference>
<evidence type="ECO:0000259" key="3">
    <source>
        <dbReference type="Pfam" id="PF02581"/>
    </source>
</evidence>
<dbReference type="RefSeq" id="WP_069033238.1">
    <property type="nucleotide sequence ID" value="NZ_MDKC01000007.1"/>
</dbReference>
<sequence length="204" mass="23072">MELIAITDDQHTVEVLATKIIQIIDAVDYVHIREKSKKAIELISLLNLLKMNKVDMKKIVLNDRLDIAIFSNLTNIHLPGHGLPLVDVKEYFPNLRVGKSVHTLTEAIQAENDQADYIMYGHCFETECKNGLTPNGIELIPEMKKTLTIPIYAVGGILPEHIQVLKRNDIDGIAVMSGIFSARNPLEAALQYFERCKFTYEQEI</sequence>
<evidence type="ECO:0000256" key="2">
    <source>
        <dbReference type="ARBA" id="ARBA00022977"/>
    </source>
</evidence>
<dbReference type="InterPro" id="IPR022998">
    <property type="entry name" value="ThiamineP_synth_TenI"/>
</dbReference>
<comment type="caution">
    <text evidence="4">The sequence shown here is derived from an EMBL/GenBank/DDBJ whole genome shotgun (WGS) entry which is preliminary data.</text>
</comment>